<evidence type="ECO:0000313" key="1">
    <source>
        <dbReference type="EMBL" id="KAL0189232.1"/>
    </source>
</evidence>
<keyword evidence="2" id="KW-1185">Reference proteome</keyword>
<gene>
    <name evidence="1" type="ORF">M9458_016331</name>
</gene>
<reference evidence="1 2" key="1">
    <citation type="submission" date="2024-05" db="EMBL/GenBank/DDBJ databases">
        <title>Genome sequencing and assembly of Indian major carp, Cirrhinus mrigala (Hamilton, 1822).</title>
        <authorList>
            <person name="Mohindra V."/>
            <person name="Chowdhury L.M."/>
            <person name="Lal K."/>
            <person name="Jena J.K."/>
        </authorList>
    </citation>
    <scope>NUCLEOTIDE SEQUENCE [LARGE SCALE GENOMIC DNA]</scope>
    <source>
        <strain evidence="1">CM1030</strain>
        <tissue evidence="1">Blood</tissue>
    </source>
</reference>
<comment type="caution">
    <text evidence="1">The sequence shown here is derived from an EMBL/GenBank/DDBJ whole genome shotgun (WGS) entry which is preliminary data.</text>
</comment>
<dbReference type="EMBL" id="JAMKFB020000007">
    <property type="protein sequence ID" value="KAL0189232.1"/>
    <property type="molecule type" value="Genomic_DNA"/>
</dbReference>
<sequence>MDLNDSTSLAELMSRYVSTETGFGVPKDGWRICLAHEFKEKRKPFQAKDVSLANMIEHVSLGV</sequence>
<protein>
    <submittedName>
        <fullName evidence="1">Uncharacterized protein</fullName>
    </submittedName>
</protein>
<organism evidence="1 2">
    <name type="scientific">Cirrhinus mrigala</name>
    <name type="common">Mrigala</name>
    <dbReference type="NCBI Taxonomy" id="683832"/>
    <lineage>
        <taxon>Eukaryota</taxon>
        <taxon>Metazoa</taxon>
        <taxon>Chordata</taxon>
        <taxon>Craniata</taxon>
        <taxon>Vertebrata</taxon>
        <taxon>Euteleostomi</taxon>
        <taxon>Actinopterygii</taxon>
        <taxon>Neopterygii</taxon>
        <taxon>Teleostei</taxon>
        <taxon>Ostariophysi</taxon>
        <taxon>Cypriniformes</taxon>
        <taxon>Cyprinidae</taxon>
        <taxon>Labeoninae</taxon>
        <taxon>Labeonini</taxon>
        <taxon>Cirrhinus</taxon>
    </lineage>
</organism>
<dbReference type="Proteomes" id="UP001529510">
    <property type="component" value="Unassembled WGS sequence"/>
</dbReference>
<evidence type="ECO:0000313" key="2">
    <source>
        <dbReference type="Proteomes" id="UP001529510"/>
    </source>
</evidence>
<proteinExistence type="predicted"/>
<feature type="non-terminal residue" evidence="1">
    <location>
        <position position="63"/>
    </location>
</feature>
<dbReference type="AlphaFoldDB" id="A0ABD0QSN3"/>
<name>A0ABD0QSN3_CIRMR</name>
<accession>A0ABD0QSN3</accession>